<dbReference type="AlphaFoldDB" id="A0A1R2BB28"/>
<keyword evidence="1" id="KW-0808">Transferase</keyword>
<dbReference type="GO" id="GO:0006048">
    <property type="term" value="P:UDP-N-acetylglucosamine biosynthetic process"/>
    <property type="evidence" value="ECO:0007669"/>
    <property type="project" value="UniProtKB-UniRule"/>
</dbReference>
<name>A0A1R2BB28_9CILI</name>
<organism evidence="3 4">
    <name type="scientific">Stentor coeruleus</name>
    <dbReference type="NCBI Taxonomy" id="5963"/>
    <lineage>
        <taxon>Eukaryota</taxon>
        <taxon>Sar</taxon>
        <taxon>Alveolata</taxon>
        <taxon>Ciliophora</taxon>
        <taxon>Postciliodesmatophora</taxon>
        <taxon>Heterotrichea</taxon>
        <taxon>Heterotrichida</taxon>
        <taxon>Stentoridae</taxon>
        <taxon>Stentor</taxon>
    </lineage>
</organism>
<dbReference type="OrthoDB" id="10039976at2759"/>
<evidence type="ECO:0000313" key="3">
    <source>
        <dbReference type="EMBL" id="OMJ73979.1"/>
    </source>
</evidence>
<keyword evidence="4" id="KW-1185">Reference proteome</keyword>
<dbReference type="EC" id="2.3.1.4" evidence="1"/>
<evidence type="ECO:0000256" key="1">
    <source>
        <dbReference type="RuleBase" id="RU365086"/>
    </source>
</evidence>
<sequence length="155" mass="17723">MEHSLEFLGCTIRNLSEDDFRKGFNELMTVLDTEAQLDEEGFIEYCSNIRKMPDEYMHIVAEETLSGRIVASASVMIERKYLRTGGKVGHLEDLIVNPSFRKQGLGKKILDILITRAREKGCYKVIISAVHDSSEYFEKNGFKKKGLNMKILLTQ</sequence>
<dbReference type="Gene3D" id="3.40.630.30">
    <property type="match status" value="1"/>
</dbReference>
<dbReference type="CDD" id="cd04301">
    <property type="entry name" value="NAT_SF"/>
    <property type="match status" value="1"/>
</dbReference>
<evidence type="ECO:0000259" key="2">
    <source>
        <dbReference type="PROSITE" id="PS51186"/>
    </source>
</evidence>
<comment type="catalytic activity">
    <reaction evidence="1">
        <text>D-glucosamine 6-phosphate + acetyl-CoA = N-acetyl-D-glucosamine 6-phosphate + CoA + H(+)</text>
        <dbReference type="Rhea" id="RHEA:10292"/>
        <dbReference type="ChEBI" id="CHEBI:15378"/>
        <dbReference type="ChEBI" id="CHEBI:57287"/>
        <dbReference type="ChEBI" id="CHEBI:57288"/>
        <dbReference type="ChEBI" id="CHEBI:57513"/>
        <dbReference type="ChEBI" id="CHEBI:58725"/>
        <dbReference type="EC" id="2.3.1.4"/>
    </reaction>
</comment>
<comment type="caution">
    <text evidence="3">The sequence shown here is derived from an EMBL/GenBank/DDBJ whole genome shotgun (WGS) entry which is preliminary data.</text>
</comment>
<dbReference type="InterPro" id="IPR000182">
    <property type="entry name" value="GNAT_dom"/>
</dbReference>
<dbReference type="Pfam" id="PF00583">
    <property type="entry name" value="Acetyltransf_1"/>
    <property type="match status" value="1"/>
</dbReference>
<evidence type="ECO:0000313" key="4">
    <source>
        <dbReference type="Proteomes" id="UP000187209"/>
    </source>
</evidence>
<dbReference type="Proteomes" id="UP000187209">
    <property type="component" value="Unassembled WGS sequence"/>
</dbReference>
<dbReference type="UniPathway" id="UPA00113">
    <property type="reaction ID" value="UER00529"/>
</dbReference>
<protein>
    <recommendedName>
        <fullName evidence="1">Glucosamine 6-phosphate N-acetyltransferase</fullName>
        <ecNumber evidence="1">2.3.1.4</ecNumber>
    </recommendedName>
</protein>
<keyword evidence="1" id="KW-0012">Acyltransferase</keyword>
<comment type="pathway">
    <text evidence="1">Nucleotide-sugar biosynthesis; UDP-N-acetyl-alpha-D-glucosamine biosynthesis; N-acetyl-alpha-D-glucosamine 1-phosphate from alpha-D-glucosamine 6-phosphate (route I): step 1/2.</text>
</comment>
<dbReference type="SUPFAM" id="SSF55729">
    <property type="entry name" value="Acyl-CoA N-acyltransferases (Nat)"/>
    <property type="match status" value="1"/>
</dbReference>
<proteinExistence type="inferred from homology"/>
<reference evidence="3 4" key="1">
    <citation type="submission" date="2016-11" db="EMBL/GenBank/DDBJ databases">
        <title>The macronuclear genome of Stentor coeruleus: a giant cell with tiny introns.</title>
        <authorList>
            <person name="Slabodnick M."/>
            <person name="Ruby J.G."/>
            <person name="Reiff S.B."/>
            <person name="Swart E.C."/>
            <person name="Gosai S."/>
            <person name="Prabakaran S."/>
            <person name="Witkowska E."/>
            <person name="Larue G.E."/>
            <person name="Fisher S."/>
            <person name="Freeman R.M."/>
            <person name="Gunawardena J."/>
            <person name="Chu W."/>
            <person name="Stover N.A."/>
            <person name="Gregory B.D."/>
            <person name="Nowacki M."/>
            <person name="Derisi J."/>
            <person name="Roy S.W."/>
            <person name="Marshall W.F."/>
            <person name="Sood P."/>
        </authorList>
    </citation>
    <scope>NUCLEOTIDE SEQUENCE [LARGE SCALE GENOMIC DNA]</scope>
    <source>
        <strain evidence="3">WM001</strain>
    </source>
</reference>
<feature type="domain" description="N-acetyltransferase" evidence="2">
    <location>
        <begin position="10"/>
        <end position="155"/>
    </location>
</feature>
<dbReference type="InterPro" id="IPR016181">
    <property type="entry name" value="Acyl_CoA_acyltransferase"/>
</dbReference>
<dbReference type="PANTHER" id="PTHR13355">
    <property type="entry name" value="GLUCOSAMINE 6-PHOSPHATE N-ACETYLTRANSFERASE"/>
    <property type="match status" value="1"/>
</dbReference>
<accession>A0A1R2BB28</accession>
<dbReference type="PROSITE" id="PS51186">
    <property type="entry name" value="GNAT"/>
    <property type="match status" value="1"/>
</dbReference>
<gene>
    <name evidence="3" type="ORF">SteCoe_27190</name>
</gene>
<dbReference type="InterPro" id="IPR039143">
    <property type="entry name" value="GNPNAT1-like"/>
</dbReference>
<dbReference type="PANTHER" id="PTHR13355:SF11">
    <property type="entry name" value="GLUCOSAMINE 6-PHOSPHATE N-ACETYLTRANSFERASE"/>
    <property type="match status" value="1"/>
</dbReference>
<dbReference type="GO" id="GO:0004343">
    <property type="term" value="F:glucosamine 6-phosphate N-acetyltransferase activity"/>
    <property type="evidence" value="ECO:0007669"/>
    <property type="project" value="UniProtKB-UniRule"/>
</dbReference>
<comment type="similarity">
    <text evidence="1">Belongs to the acetyltransferase family. GNA1 subfamily.</text>
</comment>
<dbReference type="EMBL" id="MPUH01000782">
    <property type="protein sequence ID" value="OMJ73979.1"/>
    <property type="molecule type" value="Genomic_DNA"/>
</dbReference>